<evidence type="ECO:0000256" key="4">
    <source>
        <dbReference type="SAM" id="Coils"/>
    </source>
</evidence>
<keyword evidence="2" id="KW-0963">Cytoplasm</keyword>
<feature type="coiled-coil region" evidence="4">
    <location>
        <begin position="2"/>
        <end position="29"/>
    </location>
</feature>
<feature type="region of interest" description="Disordered" evidence="5">
    <location>
        <begin position="295"/>
        <end position="400"/>
    </location>
</feature>
<sequence length="546" mass="61790">MVASLQSKKEALEAKLRDKTSELRKLCIEEAELTGVLPIETPLEPGESPPQFRRRVGTAFTYPESLINKLRSKEDEALAALELECKIQTGIAEAAKGLANDGTASKSVRRKHRVLYEDSQRRLSELEARLAAYRQAQPKQKKKPRPLTEFDEPVHHEVDEVDSARFPSAPSLLPDRNPGTSIRHSHTYGGLSKQDFNMHPHHHRVAQSQMHLPVADYRYNLLEHHHHYIVRSNNPSPIDHNVTWNKGRDMCNNHHQPQINQYGYSPASSLHDNFHPESVSMSNFSDRFGSLDRTSHYSEASDTDNRTSATLPRNSTTPHSAVSVLLPNQTYPESSLMRTQSLGNMENLKQQADRKNKEKEWYETSLDSSPAVSKPDSPFNPKSAEMQCTPPPQSPSADSTVDNCVVKANQASINNIHFDTVVPYESPKNHTVVQAGKWQPYREVSKPFEMSDFYKYSTKYRQQSKGQLMPSQPPYQANDVTSTQHKGVYKAPMPLECQPLSSTGDNANNTLLPISNVQRYEEHNQPEAVTWYRNKNIPKPRSSTLV</sequence>
<comment type="subcellular location">
    <subcellularLocation>
        <location evidence="1">Cytoplasm</location>
    </subcellularLocation>
</comment>
<dbReference type="GO" id="GO:0005737">
    <property type="term" value="C:cytoplasm"/>
    <property type="evidence" value="ECO:0007669"/>
    <property type="project" value="UniProtKB-SubCell"/>
</dbReference>
<evidence type="ECO:0000313" key="7">
    <source>
        <dbReference type="EMBL" id="JAG31867.1"/>
    </source>
</evidence>
<evidence type="ECO:0000256" key="1">
    <source>
        <dbReference type="ARBA" id="ARBA00004496"/>
    </source>
</evidence>
<reference evidence="7" key="1">
    <citation type="journal article" date="2014" name="PLoS ONE">
        <title>Transcriptome-Based Identification of ABC Transporters in the Western Tarnished Plant Bug Lygus hesperus.</title>
        <authorList>
            <person name="Hull J.J."/>
            <person name="Chaney K."/>
            <person name="Geib S.M."/>
            <person name="Fabrick J.A."/>
            <person name="Brent C.S."/>
            <person name="Walsh D."/>
            <person name="Lavine L.C."/>
        </authorList>
    </citation>
    <scope>NUCLEOTIDE SEQUENCE</scope>
</reference>
<dbReference type="InterPro" id="IPR047176">
    <property type="entry name" value="FRMD4A/B"/>
</dbReference>
<dbReference type="PANTHER" id="PTHR46079">
    <property type="entry name" value="FERM DOMAIN-CONTAINING PROTEIN 4"/>
    <property type="match status" value="1"/>
</dbReference>
<name>A0A0A9YFM3_LYGHE</name>
<feature type="compositionally biased region" description="Polar residues" evidence="5">
    <location>
        <begin position="253"/>
        <end position="268"/>
    </location>
</feature>
<evidence type="ECO:0000259" key="6">
    <source>
        <dbReference type="Pfam" id="PF11819"/>
    </source>
</evidence>
<keyword evidence="3 4" id="KW-0175">Coiled coil</keyword>
<dbReference type="InterPro" id="IPR021774">
    <property type="entry name" value="CUPID"/>
</dbReference>
<proteinExistence type="predicted"/>
<feature type="compositionally biased region" description="Polar residues" evidence="5">
    <location>
        <begin position="306"/>
        <end position="350"/>
    </location>
</feature>
<gene>
    <name evidence="7" type="primary">FRMD4A_0</name>
    <name evidence="7" type="ORF">CM83_66135</name>
</gene>
<evidence type="ECO:0000256" key="5">
    <source>
        <dbReference type="SAM" id="MobiDB-lite"/>
    </source>
</evidence>
<reference evidence="7" key="2">
    <citation type="submission" date="2014-07" db="EMBL/GenBank/DDBJ databases">
        <authorList>
            <person name="Hull J."/>
        </authorList>
    </citation>
    <scope>NUCLEOTIDE SEQUENCE</scope>
</reference>
<dbReference type="GO" id="GO:0090162">
    <property type="term" value="P:establishment of epithelial cell polarity"/>
    <property type="evidence" value="ECO:0007669"/>
    <property type="project" value="InterPro"/>
</dbReference>
<evidence type="ECO:0000256" key="3">
    <source>
        <dbReference type="ARBA" id="ARBA00023054"/>
    </source>
</evidence>
<dbReference type="PANTHER" id="PTHR46079:SF2">
    <property type="entry name" value="FERM DOMAIN-CONTAINING PROTEIN"/>
    <property type="match status" value="1"/>
</dbReference>
<feature type="region of interest" description="Disordered" evidence="5">
    <location>
        <begin position="249"/>
        <end position="268"/>
    </location>
</feature>
<protein>
    <submittedName>
        <fullName evidence="7">FERM domain-containing protein 4A</fullName>
    </submittedName>
</protein>
<feature type="domain" description="Cytohesin Ubiquitin Protein Inducing" evidence="6">
    <location>
        <begin position="2"/>
        <end position="106"/>
    </location>
</feature>
<accession>A0A0A9YFM3</accession>
<evidence type="ECO:0000256" key="2">
    <source>
        <dbReference type="ARBA" id="ARBA00022490"/>
    </source>
</evidence>
<feature type="compositionally biased region" description="Basic and acidic residues" evidence="5">
    <location>
        <begin position="351"/>
        <end position="362"/>
    </location>
</feature>
<dbReference type="AlphaFoldDB" id="A0A0A9YFM3"/>
<organism evidence="7">
    <name type="scientific">Lygus hesperus</name>
    <name type="common">Western plant bug</name>
    <dbReference type="NCBI Taxonomy" id="30085"/>
    <lineage>
        <taxon>Eukaryota</taxon>
        <taxon>Metazoa</taxon>
        <taxon>Ecdysozoa</taxon>
        <taxon>Arthropoda</taxon>
        <taxon>Hexapoda</taxon>
        <taxon>Insecta</taxon>
        <taxon>Pterygota</taxon>
        <taxon>Neoptera</taxon>
        <taxon>Paraneoptera</taxon>
        <taxon>Hemiptera</taxon>
        <taxon>Heteroptera</taxon>
        <taxon>Panheteroptera</taxon>
        <taxon>Cimicomorpha</taxon>
        <taxon>Miridae</taxon>
        <taxon>Mirini</taxon>
        <taxon>Lygus</taxon>
    </lineage>
</organism>
<dbReference type="EMBL" id="GBHO01011737">
    <property type="protein sequence ID" value="JAG31867.1"/>
    <property type="molecule type" value="Transcribed_RNA"/>
</dbReference>
<feature type="coiled-coil region" evidence="4">
    <location>
        <begin position="109"/>
        <end position="136"/>
    </location>
</feature>
<dbReference type="Pfam" id="PF11819">
    <property type="entry name" value="CUPID"/>
    <property type="match status" value="1"/>
</dbReference>